<accession>A0A097PBP6</accession>
<dbReference type="Gene3D" id="3.30.70.600">
    <property type="entry name" value="Ribosomal protein S10 domain"/>
    <property type="match status" value="1"/>
</dbReference>
<name>A0A097PBP6_CYAPA</name>
<organism evidence="6">
    <name type="scientific">Cyanophora paradoxa</name>
    <dbReference type="NCBI Taxonomy" id="2762"/>
    <lineage>
        <taxon>Eukaryota</taxon>
        <taxon>Glaucocystophyceae</taxon>
        <taxon>Cyanophorales</taxon>
        <taxon>Cyanophoraceae</taxon>
        <taxon>Cyanophora</taxon>
    </lineage>
</organism>
<evidence type="ECO:0000256" key="3">
    <source>
        <dbReference type="ARBA" id="ARBA00023274"/>
    </source>
</evidence>
<dbReference type="InterPro" id="IPR036838">
    <property type="entry name" value="Ribosomal_uS10_dom_sf"/>
</dbReference>
<sequence length="105" mass="12696">MIKIYIFSYYFSTITFFLKTITYCLKLKKVPFKVYPLPKKTSAITTLRSPHVNKNSMEHFKIEKLKYVIEIYNINSKYCKKIFNKLYYYCPPGLMFYIKLSTKEI</sequence>
<keyword evidence="6" id="KW-0496">Mitochondrion</keyword>
<dbReference type="EMBL" id="KM198930">
    <property type="protein sequence ID" value="AIU44698.1"/>
    <property type="molecule type" value="Genomic_DNA"/>
</dbReference>
<dbReference type="GO" id="GO:1990904">
    <property type="term" value="C:ribonucleoprotein complex"/>
    <property type="evidence" value="ECO:0007669"/>
    <property type="project" value="UniProtKB-KW"/>
</dbReference>
<comment type="similarity">
    <text evidence="1">Belongs to the universal ribosomal protein uS10 family.</text>
</comment>
<feature type="domain" description="Small ribosomal subunit protein uS10" evidence="5">
    <location>
        <begin position="3"/>
        <end position="99"/>
    </location>
</feature>
<protein>
    <submittedName>
        <fullName evidence="6">Ribosomal protein S10</fullName>
    </submittedName>
</protein>
<keyword evidence="4" id="KW-1133">Transmembrane helix</keyword>
<dbReference type="SMART" id="SM01403">
    <property type="entry name" value="Ribosomal_S10"/>
    <property type="match status" value="1"/>
</dbReference>
<evidence type="ECO:0000313" key="6">
    <source>
        <dbReference type="EMBL" id="AIU44698.1"/>
    </source>
</evidence>
<feature type="transmembrane region" description="Helical" evidence="4">
    <location>
        <begin position="6"/>
        <end position="25"/>
    </location>
</feature>
<proteinExistence type="inferred from homology"/>
<dbReference type="GO" id="GO:0003735">
    <property type="term" value="F:structural constituent of ribosome"/>
    <property type="evidence" value="ECO:0007669"/>
    <property type="project" value="InterPro"/>
</dbReference>
<evidence type="ECO:0000259" key="5">
    <source>
        <dbReference type="SMART" id="SM01403"/>
    </source>
</evidence>
<geneLocation type="mitochondrion" evidence="6"/>
<keyword evidence="2 6" id="KW-0689">Ribosomal protein</keyword>
<dbReference type="PANTHER" id="PTHR11700">
    <property type="entry name" value="30S RIBOSOMAL PROTEIN S10 FAMILY MEMBER"/>
    <property type="match status" value="1"/>
</dbReference>
<gene>
    <name evidence="6" type="primary">rps10</name>
</gene>
<dbReference type="SUPFAM" id="SSF54999">
    <property type="entry name" value="Ribosomal protein S10"/>
    <property type="match status" value="1"/>
</dbReference>
<dbReference type="GO" id="GO:0005840">
    <property type="term" value="C:ribosome"/>
    <property type="evidence" value="ECO:0007669"/>
    <property type="project" value="UniProtKB-KW"/>
</dbReference>
<keyword evidence="4" id="KW-0472">Membrane</keyword>
<evidence type="ECO:0000256" key="2">
    <source>
        <dbReference type="ARBA" id="ARBA00022980"/>
    </source>
</evidence>
<keyword evidence="3" id="KW-0687">Ribonucleoprotein</keyword>
<dbReference type="GO" id="GO:0006412">
    <property type="term" value="P:translation"/>
    <property type="evidence" value="ECO:0007669"/>
    <property type="project" value="InterPro"/>
</dbReference>
<dbReference type="AlphaFoldDB" id="A0A097PBP6"/>
<dbReference type="InterPro" id="IPR027486">
    <property type="entry name" value="Ribosomal_uS10_dom"/>
</dbReference>
<dbReference type="Pfam" id="PF00338">
    <property type="entry name" value="Ribosomal_S10"/>
    <property type="match status" value="1"/>
</dbReference>
<evidence type="ECO:0000256" key="4">
    <source>
        <dbReference type="SAM" id="Phobius"/>
    </source>
</evidence>
<reference evidence="6" key="2">
    <citation type="submission" date="2014-07" db="EMBL/GenBank/DDBJ databases">
        <authorList>
            <person name="David S.R."/>
            <person name="Jackson C.J."/>
            <person name="Adrian R.-P."/>
        </authorList>
    </citation>
    <scope>NUCLEOTIDE SEQUENCE</scope>
    <source>
        <strain evidence="6">NIES-763</strain>
    </source>
</reference>
<dbReference type="InterPro" id="IPR001848">
    <property type="entry name" value="Ribosomal_uS10"/>
</dbReference>
<evidence type="ECO:0000256" key="1">
    <source>
        <dbReference type="ARBA" id="ARBA00007102"/>
    </source>
</evidence>
<reference evidence="6" key="1">
    <citation type="journal article" date="2014" name="Mol. Phylogenet. Evol.">
        <title>Nucleotide substitution analyses of the glaucophyte Cyanophora suggest an ancestrally lower mutation rate in plastid vs mitochondrial DNA for the Archaeplastida.</title>
        <authorList>
            <person name="Smith D.R."/>
            <person name="Jackson C.J."/>
            <person name="Reyes-Prieto A."/>
        </authorList>
    </citation>
    <scope>NUCLEOTIDE SEQUENCE</scope>
    <source>
        <strain evidence="6">NIES-763</strain>
    </source>
</reference>
<keyword evidence="4" id="KW-0812">Transmembrane</keyword>